<dbReference type="EMBL" id="JBEVCJ010000024">
    <property type="protein sequence ID" value="MET1256623.1"/>
    <property type="molecule type" value="Genomic_DNA"/>
</dbReference>
<evidence type="ECO:0000313" key="1">
    <source>
        <dbReference type="EMBL" id="MET1256623.1"/>
    </source>
</evidence>
<dbReference type="PANTHER" id="PTHR42918:SF6">
    <property type="entry name" value="ELONGATION FACTOR P--(R)-BETA-LYSINE LIGASE"/>
    <property type="match status" value="1"/>
</dbReference>
<accession>A0ABV2BXF8</accession>
<dbReference type="Proteomes" id="UP001548189">
    <property type="component" value="Unassembled WGS sequence"/>
</dbReference>
<dbReference type="SUPFAM" id="SSF55681">
    <property type="entry name" value="Class II aaRS and biotin synthetases"/>
    <property type="match status" value="1"/>
</dbReference>
<dbReference type="InterPro" id="IPR004364">
    <property type="entry name" value="Aa-tRNA-synt_II"/>
</dbReference>
<sequence>MQSPAPVNNILLQRATALRQIRDYFKHQSVLEVDTPLLADYSVTDPYMSAMQVINPRAQSQGYLQTSPEYAMKKLLCAGSGDIFQLGKVFRADEDSPSHSNEFTMLEWYRCSFSLEALMSEVLHIIQLVVGPLAHQILSYRQAFIQYLAIDPFNLSLAELEVKANRLLGDLPQNMLFDNYLSLLFATQIEPLFPADKVTLVTDFPASQAALARKRYTRYGEVACRFEAYSGGLELANGFYELSDPNEQLLRFEQENQIRQQLGYLPMTIDFELIKALEQGLPDCCGVALGFDRLLMLKSGAKDIKQVLPMSFVKR</sequence>
<reference evidence="1 2" key="1">
    <citation type="submission" date="2024-06" db="EMBL/GenBank/DDBJ databases">
        <authorList>
            <person name="Li F."/>
        </authorList>
    </citation>
    <scope>NUCLEOTIDE SEQUENCE [LARGE SCALE GENOMIC DNA]</scope>
    <source>
        <strain evidence="1 2">GXAS 311</strain>
    </source>
</reference>
<gene>
    <name evidence="1" type="primary">epmA</name>
    <name evidence="1" type="ORF">ABVT43_15895</name>
</gene>
<comment type="caution">
    <text evidence="1">The sequence shown here is derived from an EMBL/GenBank/DDBJ whole genome shotgun (WGS) entry which is preliminary data.</text>
</comment>
<dbReference type="Pfam" id="PF00152">
    <property type="entry name" value="tRNA-synt_2"/>
    <property type="match status" value="1"/>
</dbReference>
<organism evidence="1 2">
    <name type="scientific">Aliikangiella maris</name>
    <dbReference type="NCBI Taxonomy" id="3162458"/>
    <lineage>
        <taxon>Bacteria</taxon>
        <taxon>Pseudomonadati</taxon>
        <taxon>Pseudomonadota</taxon>
        <taxon>Gammaproteobacteria</taxon>
        <taxon>Oceanospirillales</taxon>
        <taxon>Pleioneaceae</taxon>
        <taxon>Aliikangiella</taxon>
    </lineage>
</organism>
<dbReference type="NCBIfam" id="NF006828">
    <property type="entry name" value="PRK09350.1"/>
    <property type="match status" value="1"/>
</dbReference>
<evidence type="ECO:0000313" key="2">
    <source>
        <dbReference type="Proteomes" id="UP001548189"/>
    </source>
</evidence>
<proteinExistence type="predicted"/>
<dbReference type="PANTHER" id="PTHR42918">
    <property type="entry name" value="LYSYL-TRNA SYNTHETASE"/>
    <property type="match status" value="1"/>
</dbReference>
<dbReference type="InterPro" id="IPR004525">
    <property type="entry name" value="EpmA"/>
</dbReference>
<dbReference type="PROSITE" id="PS50862">
    <property type="entry name" value="AA_TRNA_LIGASE_II"/>
    <property type="match status" value="1"/>
</dbReference>
<dbReference type="NCBIfam" id="TIGR00462">
    <property type="entry name" value="genX"/>
    <property type="match status" value="1"/>
</dbReference>
<dbReference type="Gene3D" id="3.30.930.10">
    <property type="entry name" value="Bira Bifunctional Protein, Domain 2"/>
    <property type="match status" value="1"/>
</dbReference>
<keyword evidence="2" id="KW-1185">Reference proteome</keyword>
<dbReference type="InterPro" id="IPR045864">
    <property type="entry name" value="aa-tRNA-synth_II/BPL/LPL"/>
</dbReference>
<name>A0ABV2BXF8_9GAMM</name>
<protein>
    <submittedName>
        <fullName evidence="1">EF-P lysine aminoacylase EpmA</fullName>
    </submittedName>
</protein>
<dbReference type="InterPro" id="IPR006195">
    <property type="entry name" value="aa-tRNA-synth_II"/>
</dbReference>